<dbReference type="InterPro" id="IPR032299">
    <property type="entry name" value="DUF4843"/>
</dbReference>
<dbReference type="Proteomes" id="UP000654720">
    <property type="component" value="Chromosome"/>
</dbReference>
<proteinExistence type="predicted"/>
<dbReference type="Pfam" id="PF16132">
    <property type="entry name" value="DUF4843"/>
    <property type="match status" value="1"/>
</dbReference>
<reference evidence="1 6" key="2">
    <citation type="submission" date="2021-02" db="EMBL/GenBank/DDBJ databases">
        <title>FDA dAtabase for Regulatory Grade micrObial Sequences (FDA-ARGOS): Supporting development and validation of Infectious Disease Dx tests.</title>
        <authorList>
            <person name="Carlson P."/>
            <person name="Fischbach M."/>
            <person name="Hastie J."/>
            <person name="Bilen M."/>
            <person name="Cheng A."/>
            <person name="Tallon L."/>
            <person name="Sadzewicz L."/>
            <person name="Zhao X."/>
            <person name="Boylan J."/>
            <person name="Ott S."/>
            <person name="Bowen H."/>
            <person name="Vavikolanu K."/>
            <person name="Mehta A."/>
            <person name="Aluvathingal J."/>
            <person name="Nadendla S."/>
            <person name="Yan Y."/>
            <person name="Sichtig H."/>
        </authorList>
    </citation>
    <scope>NUCLEOTIDE SEQUENCE [LARGE SCALE GENOMIC DNA]</scope>
    <source>
        <strain evidence="1 6">FDAARGOS_1229</strain>
    </source>
</reference>
<dbReference type="RefSeq" id="WP_027200436.1">
    <property type="nucleotide sequence ID" value="NZ_CABJDM010000008.1"/>
</dbReference>
<name>A0A412X0U0_9BACT</name>
<evidence type="ECO:0000313" key="2">
    <source>
        <dbReference type="EMBL" id="RGV33746.1"/>
    </source>
</evidence>
<dbReference type="AlphaFoldDB" id="A0A412X0U0"/>
<gene>
    <name evidence="2" type="ORF">DWW18_10110</name>
    <name evidence="3" type="ORF">DWZ68_08680</name>
    <name evidence="1" type="ORF">I6J59_19770</name>
</gene>
<dbReference type="PROSITE" id="PS51257">
    <property type="entry name" value="PROKAR_LIPOPROTEIN"/>
    <property type="match status" value="1"/>
</dbReference>
<dbReference type="Proteomes" id="UP000286038">
    <property type="component" value="Unassembled WGS sequence"/>
</dbReference>
<evidence type="ECO:0000313" key="3">
    <source>
        <dbReference type="EMBL" id="RHM43604.1"/>
    </source>
</evidence>
<evidence type="ECO:0000313" key="6">
    <source>
        <dbReference type="Proteomes" id="UP000654720"/>
    </source>
</evidence>
<dbReference type="GeneID" id="93097169"/>
<evidence type="ECO:0000313" key="5">
    <source>
        <dbReference type="Proteomes" id="UP000286038"/>
    </source>
</evidence>
<keyword evidence="6" id="KW-1185">Reference proteome</keyword>
<dbReference type="STRING" id="1121130.GCA_000519105_01600"/>
<dbReference type="EMBL" id="CP069450">
    <property type="protein sequence ID" value="QRO50066.1"/>
    <property type="molecule type" value="Genomic_DNA"/>
</dbReference>
<sequence length="322" mass="37479">MRNIYVIISVLLFSLAACQEKEILGYSIERDGLQFDYDTNKMRVTVDFMQEYRTDTTWYSGIPGEGGYYTQRRYTGDSLLKKKIQLNLSMMGHAVDYDREFRLKAVVAEGTDEVAKTFLEFEPSYVFRAGQLRDTVEVYVLNPVARVNYTIGIVLDEENSDPSLELGAKEKSEYQVLLSNRYPQPSQWDASVVGDFSEDKYAFMVTILGKLYDPWADWSSDIAVLLEALNEYNASHPGEEKDFTFPEPPAPVWWSNFEHMLGEYSMAKDQFMKEALGYDYNYFGWWWVEDERGTNQRLRDAYDQYNAEHPNDPLPFEQFPVI</sequence>
<evidence type="ECO:0000313" key="4">
    <source>
        <dbReference type="Proteomes" id="UP000283589"/>
    </source>
</evidence>
<dbReference type="EMBL" id="QRZA01000011">
    <property type="protein sequence ID" value="RGV33746.1"/>
    <property type="molecule type" value="Genomic_DNA"/>
</dbReference>
<dbReference type="Proteomes" id="UP000283589">
    <property type="component" value="Unassembled WGS sequence"/>
</dbReference>
<accession>A0A412X0U0</accession>
<dbReference type="EMBL" id="QRPV01000008">
    <property type="protein sequence ID" value="RHM43604.1"/>
    <property type="molecule type" value="Genomic_DNA"/>
</dbReference>
<reference evidence="4 5" key="1">
    <citation type="submission" date="2018-08" db="EMBL/GenBank/DDBJ databases">
        <title>A genome reference for cultivated species of the human gut microbiota.</title>
        <authorList>
            <person name="Zou Y."/>
            <person name="Xue W."/>
            <person name="Luo G."/>
        </authorList>
    </citation>
    <scope>NUCLEOTIDE SEQUENCE [LARGE SCALE GENOMIC DNA]</scope>
    <source>
        <strain evidence="2 4">AF14-49</strain>
        <strain evidence="3 5">AF34-33</strain>
    </source>
</reference>
<protein>
    <submittedName>
        <fullName evidence="2">DUF4843 domain-containing protein</fullName>
    </submittedName>
</protein>
<evidence type="ECO:0000313" key="1">
    <source>
        <dbReference type="EMBL" id="QRO50066.1"/>
    </source>
</evidence>
<organism evidence="2 4">
    <name type="scientific">Butyricimonas virosa</name>
    <dbReference type="NCBI Taxonomy" id="544645"/>
    <lineage>
        <taxon>Bacteria</taxon>
        <taxon>Pseudomonadati</taxon>
        <taxon>Bacteroidota</taxon>
        <taxon>Bacteroidia</taxon>
        <taxon>Bacteroidales</taxon>
        <taxon>Odoribacteraceae</taxon>
        <taxon>Butyricimonas</taxon>
    </lineage>
</organism>